<proteinExistence type="predicted"/>
<protein>
    <submittedName>
        <fullName evidence="1">Uncharacterized protein</fullName>
    </submittedName>
</protein>
<gene>
    <name evidence="1" type="ORF">BDV29DRAFT_163079</name>
</gene>
<dbReference type="OrthoDB" id="4395797at2759"/>
<dbReference type="EMBL" id="ML732453">
    <property type="protein sequence ID" value="KAB8067728.1"/>
    <property type="molecule type" value="Genomic_DNA"/>
</dbReference>
<accession>A0A5N5WH53</accession>
<name>A0A5N5WH53_9EURO</name>
<dbReference type="InterPro" id="IPR029063">
    <property type="entry name" value="SAM-dependent_MTases_sf"/>
</dbReference>
<sequence>MGGPDPHRADRVSFQKRASRLLKKAYQAASLLHADVYLVFRHPCVTFVYNFVEGHHWPPADNELESQYPDLKRVPFSDVDGLMASPCWDKLGRAWWNGYKPQLQQASTPSSQELPTLLPSPPLQTTPRIGEHLGRQPHFELLGRLEKNTYLFLILHGTLPHGVHAPRRVDYVTQDVDAVSTATSEFEKAYMRPLLIQTLEEKGVDVNLGWDVTQMCEALGIQHGEWFVHHTLREQLELGQEALAPKPLLTNWGAGLTSRLNLQVLAYINAKQRTEHEFSSLSRSAGLRVTKIRRNVGDDAIIKCRLG</sequence>
<reference evidence="1 2" key="1">
    <citation type="submission" date="2019-04" db="EMBL/GenBank/DDBJ databases">
        <title>Friends and foes A comparative genomics study of 23 Aspergillus species from section Flavi.</title>
        <authorList>
            <consortium name="DOE Joint Genome Institute"/>
            <person name="Kjaerbolling I."/>
            <person name="Vesth T."/>
            <person name="Frisvad J.C."/>
            <person name="Nybo J.L."/>
            <person name="Theobald S."/>
            <person name="Kildgaard S."/>
            <person name="Isbrandt T."/>
            <person name="Kuo A."/>
            <person name="Sato A."/>
            <person name="Lyhne E.K."/>
            <person name="Kogle M.E."/>
            <person name="Wiebenga A."/>
            <person name="Kun R.S."/>
            <person name="Lubbers R.J."/>
            <person name="Makela M.R."/>
            <person name="Barry K."/>
            <person name="Chovatia M."/>
            <person name="Clum A."/>
            <person name="Daum C."/>
            <person name="Haridas S."/>
            <person name="He G."/>
            <person name="LaButti K."/>
            <person name="Lipzen A."/>
            <person name="Mondo S."/>
            <person name="Riley R."/>
            <person name="Salamov A."/>
            <person name="Simmons B.A."/>
            <person name="Magnuson J.K."/>
            <person name="Henrissat B."/>
            <person name="Mortensen U.H."/>
            <person name="Larsen T.O."/>
            <person name="Devries R.P."/>
            <person name="Grigoriev I.V."/>
            <person name="Machida M."/>
            <person name="Baker S.E."/>
            <person name="Andersen M.R."/>
        </authorList>
    </citation>
    <scope>NUCLEOTIDE SEQUENCE [LARGE SCALE GENOMIC DNA]</scope>
    <source>
        <strain evidence="1 2">CBS 151.66</strain>
    </source>
</reference>
<organism evidence="1 2">
    <name type="scientific">Aspergillus leporis</name>
    <dbReference type="NCBI Taxonomy" id="41062"/>
    <lineage>
        <taxon>Eukaryota</taxon>
        <taxon>Fungi</taxon>
        <taxon>Dikarya</taxon>
        <taxon>Ascomycota</taxon>
        <taxon>Pezizomycotina</taxon>
        <taxon>Eurotiomycetes</taxon>
        <taxon>Eurotiomycetidae</taxon>
        <taxon>Eurotiales</taxon>
        <taxon>Aspergillaceae</taxon>
        <taxon>Aspergillus</taxon>
        <taxon>Aspergillus subgen. Circumdati</taxon>
    </lineage>
</organism>
<evidence type="ECO:0000313" key="2">
    <source>
        <dbReference type="Proteomes" id="UP000326565"/>
    </source>
</evidence>
<dbReference type="Proteomes" id="UP000326565">
    <property type="component" value="Unassembled WGS sequence"/>
</dbReference>
<evidence type="ECO:0000313" key="1">
    <source>
        <dbReference type="EMBL" id="KAB8067728.1"/>
    </source>
</evidence>
<dbReference type="AlphaFoldDB" id="A0A5N5WH53"/>
<dbReference type="Gene3D" id="3.40.50.150">
    <property type="entry name" value="Vaccinia Virus protein VP39"/>
    <property type="match status" value="1"/>
</dbReference>
<keyword evidence="2" id="KW-1185">Reference proteome</keyword>